<dbReference type="InterPro" id="IPR020094">
    <property type="entry name" value="TruA/RsuA/RluB/E/F_N"/>
</dbReference>
<accession>A0A150IXL2</accession>
<dbReference type="AlphaFoldDB" id="A0A150IXL2"/>
<evidence type="ECO:0000313" key="9">
    <source>
        <dbReference type="Proteomes" id="UP000075398"/>
    </source>
</evidence>
<keyword evidence="2 6" id="KW-0819">tRNA processing</keyword>
<protein>
    <recommendedName>
        <fullName evidence="6">tRNA pseudouridine synthase</fullName>
        <ecNumber evidence="6">5.4.99.12</ecNumber>
    </recommendedName>
</protein>
<evidence type="ECO:0000259" key="7">
    <source>
        <dbReference type="Pfam" id="PF01416"/>
    </source>
</evidence>
<dbReference type="PATRIC" id="fig|1705409.3.peg.1655"/>
<organism evidence="8 9">
    <name type="scientific">Candidatus Methanofastidiosum methylothiophilum</name>
    <dbReference type="NCBI Taxonomy" id="1705564"/>
    <lineage>
        <taxon>Archaea</taxon>
        <taxon>Methanobacteriati</taxon>
        <taxon>Methanobacteriota</taxon>
        <taxon>Stenosarchaea group</taxon>
        <taxon>Candidatus Methanofastidiosia</taxon>
        <taxon>Candidatus Methanofastidiosales</taxon>
        <taxon>Candidatus Methanofastidiosaceae</taxon>
        <taxon>Candidatus Methanofastidiosum</taxon>
    </lineage>
</organism>
<dbReference type="Pfam" id="PF01416">
    <property type="entry name" value="PseudoU_synth_1"/>
    <property type="match status" value="1"/>
</dbReference>
<dbReference type="GO" id="GO:0160147">
    <property type="term" value="F:tRNA pseudouridine(38-40) synthase activity"/>
    <property type="evidence" value="ECO:0007669"/>
    <property type="project" value="UniProtKB-EC"/>
</dbReference>
<dbReference type="PANTHER" id="PTHR11142">
    <property type="entry name" value="PSEUDOURIDYLATE SYNTHASE"/>
    <property type="match status" value="1"/>
</dbReference>
<comment type="similarity">
    <text evidence="1 6">Belongs to the tRNA pseudouridine synthase TruA family.</text>
</comment>
<dbReference type="GO" id="GO:0003723">
    <property type="term" value="F:RNA binding"/>
    <property type="evidence" value="ECO:0007669"/>
    <property type="project" value="InterPro"/>
</dbReference>
<sequence length="262" mass="30874">MVYLKVAYNGREFHGSQSQPNVRTVEGDIIQILENEDIKAINYGFLSRTDRGVSALSNILRLEVEEDLNIKKLTHLLEDIWIYGKTEKYLKFPLTKTYRYYLFDKDYDETLISKGLSLFNGTHDFFSFSKYNGIDDTRRTIETSYRKEGLIYILEFKGNGFLWQMIRRIVGSIVDYAKGDLNEKEIVSALNGETTFNATPFPPDYLLLYDIETKCDMYYDDYVIRTLKRRFNELFTDFSARSLLEKESFTYMSETEKLINRD</sequence>
<evidence type="ECO:0000256" key="3">
    <source>
        <dbReference type="ARBA" id="ARBA00023235"/>
    </source>
</evidence>
<dbReference type="STRING" id="1705564.APG08_00054"/>
<evidence type="ECO:0000256" key="1">
    <source>
        <dbReference type="ARBA" id="ARBA00009375"/>
    </source>
</evidence>
<dbReference type="Gene3D" id="3.30.70.660">
    <property type="entry name" value="Pseudouridine synthase I, catalytic domain, C-terminal subdomain"/>
    <property type="match status" value="1"/>
</dbReference>
<reference evidence="8 9" key="1">
    <citation type="journal article" date="2016" name="ISME J.">
        <title>Chasing the elusive Euryarchaeota class WSA2: genomes reveal a uniquely fastidious methyl-reducing methanogen.</title>
        <authorList>
            <person name="Nobu M.K."/>
            <person name="Narihiro T."/>
            <person name="Kuroda K."/>
            <person name="Mei R."/>
            <person name="Liu W.T."/>
        </authorList>
    </citation>
    <scope>NUCLEOTIDE SEQUENCE [LARGE SCALE GENOMIC DNA]</scope>
    <source>
        <strain evidence="8">U1lsi0528_Bin055</strain>
    </source>
</reference>
<dbReference type="EMBL" id="LNGC01000088">
    <property type="protein sequence ID" value="KYC49731.1"/>
    <property type="molecule type" value="Genomic_DNA"/>
</dbReference>
<dbReference type="PANTHER" id="PTHR11142:SF0">
    <property type="entry name" value="TRNA PSEUDOURIDINE SYNTHASE-LIKE 1"/>
    <property type="match status" value="1"/>
</dbReference>
<name>A0A150IXL2_9EURY</name>
<comment type="catalytic activity">
    <reaction evidence="6">
        <text>uridine(38/39/40) in tRNA = pseudouridine(38/39/40) in tRNA</text>
        <dbReference type="Rhea" id="RHEA:22376"/>
        <dbReference type="Rhea" id="RHEA-COMP:10085"/>
        <dbReference type="Rhea" id="RHEA-COMP:10087"/>
        <dbReference type="ChEBI" id="CHEBI:65314"/>
        <dbReference type="ChEBI" id="CHEBI:65315"/>
        <dbReference type="EC" id="5.4.99.12"/>
    </reaction>
</comment>
<dbReference type="InterPro" id="IPR020103">
    <property type="entry name" value="PsdUridine_synth_cat_dom_sf"/>
</dbReference>
<evidence type="ECO:0000256" key="4">
    <source>
        <dbReference type="PIRSR" id="PIRSR001430-1"/>
    </source>
</evidence>
<dbReference type="SUPFAM" id="SSF55120">
    <property type="entry name" value="Pseudouridine synthase"/>
    <property type="match status" value="1"/>
</dbReference>
<dbReference type="InterPro" id="IPR020095">
    <property type="entry name" value="PsdUridine_synth_TruA_C"/>
</dbReference>
<feature type="domain" description="Pseudouridine synthase I TruA alpha/beta" evidence="7">
    <location>
        <begin position="118"/>
        <end position="211"/>
    </location>
</feature>
<proteinExistence type="inferred from homology"/>
<dbReference type="Gene3D" id="3.30.70.580">
    <property type="entry name" value="Pseudouridine synthase I, catalytic domain, N-terminal subdomain"/>
    <property type="match status" value="1"/>
</dbReference>
<dbReference type="GO" id="GO:0031119">
    <property type="term" value="P:tRNA pseudouridine synthesis"/>
    <property type="evidence" value="ECO:0007669"/>
    <property type="project" value="TreeGrafter"/>
</dbReference>
<dbReference type="InterPro" id="IPR001406">
    <property type="entry name" value="PsdUridine_synth_TruA"/>
</dbReference>
<feature type="binding site" evidence="5">
    <location>
        <position position="98"/>
    </location>
    <ligand>
        <name>substrate</name>
    </ligand>
</feature>
<dbReference type="PIRSF" id="PIRSF001430">
    <property type="entry name" value="tRNA_psdUrid_synth"/>
    <property type="match status" value="1"/>
</dbReference>
<evidence type="ECO:0000256" key="2">
    <source>
        <dbReference type="ARBA" id="ARBA00022694"/>
    </source>
</evidence>
<gene>
    <name evidence="8" type="ORF">AMQ22_01584</name>
</gene>
<dbReference type="Proteomes" id="UP000075398">
    <property type="component" value="Unassembled WGS sequence"/>
</dbReference>
<evidence type="ECO:0000256" key="6">
    <source>
        <dbReference type="RuleBase" id="RU003792"/>
    </source>
</evidence>
<keyword evidence="3 6" id="KW-0413">Isomerase</keyword>
<evidence type="ECO:0000313" key="8">
    <source>
        <dbReference type="EMBL" id="KYC49731.1"/>
    </source>
</evidence>
<feature type="active site" description="Nucleophile" evidence="4">
    <location>
        <position position="50"/>
    </location>
</feature>
<comment type="caution">
    <text evidence="8">The sequence shown here is derived from an EMBL/GenBank/DDBJ whole genome shotgun (WGS) entry which is preliminary data.</text>
</comment>
<dbReference type="EC" id="5.4.99.12" evidence="6"/>
<evidence type="ECO:0000256" key="5">
    <source>
        <dbReference type="PIRSR" id="PIRSR001430-2"/>
    </source>
</evidence>
<dbReference type="InterPro" id="IPR020097">
    <property type="entry name" value="PsdUridine_synth_TruA_a/b_dom"/>
</dbReference>